<reference evidence="2 3" key="1">
    <citation type="journal article" date="2016" name="Nat. Commun.">
        <title>Thousands of microbial genomes shed light on interconnected biogeochemical processes in an aquifer system.</title>
        <authorList>
            <person name="Anantharaman K."/>
            <person name="Brown C.T."/>
            <person name="Hug L.A."/>
            <person name="Sharon I."/>
            <person name="Castelle C.J."/>
            <person name="Probst A.J."/>
            <person name="Thomas B.C."/>
            <person name="Singh A."/>
            <person name="Wilkins M.J."/>
            <person name="Karaoz U."/>
            <person name="Brodie E.L."/>
            <person name="Williams K.H."/>
            <person name="Hubbard S.S."/>
            <person name="Banfield J.F."/>
        </authorList>
    </citation>
    <scope>NUCLEOTIDE SEQUENCE [LARGE SCALE GENOMIC DNA]</scope>
</reference>
<gene>
    <name evidence="2" type="ORF">A2197_03025</name>
</gene>
<name>A0A1F8CNM8_9BACT</name>
<dbReference type="Proteomes" id="UP000178430">
    <property type="component" value="Unassembled WGS sequence"/>
</dbReference>
<comment type="caution">
    <text evidence="2">The sequence shown here is derived from an EMBL/GenBank/DDBJ whole genome shotgun (WGS) entry which is preliminary data.</text>
</comment>
<proteinExistence type="predicted"/>
<evidence type="ECO:0000313" key="3">
    <source>
        <dbReference type="Proteomes" id="UP000178430"/>
    </source>
</evidence>
<sequence length="79" mass="8893">MVKHLGSGRRMAKQTVREKPMVKQTAIRTAMQTGKPMGLPKARRMGKEKPKGKCFDLLKERSMDLPMGYSKVMLTVTGK</sequence>
<evidence type="ECO:0000256" key="1">
    <source>
        <dbReference type="SAM" id="MobiDB-lite"/>
    </source>
</evidence>
<accession>A0A1F8CNM8</accession>
<dbReference type="AlphaFoldDB" id="A0A1F8CNM8"/>
<evidence type="ECO:0000313" key="2">
    <source>
        <dbReference type="EMBL" id="OGM77449.1"/>
    </source>
</evidence>
<feature type="compositionally biased region" description="Basic residues" evidence="1">
    <location>
        <begin position="1"/>
        <end position="12"/>
    </location>
</feature>
<protein>
    <submittedName>
        <fullName evidence="2">Uncharacterized protein</fullName>
    </submittedName>
</protein>
<dbReference type="EMBL" id="MGHV01000054">
    <property type="protein sequence ID" value="OGM77449.1"/>
    <property type="molecule type" value="Genomic_DNA"/>
</dbReference>
<organism evidence="2 3">
    <name type="scientific">Candidatus Woesebacteria bacterium RIFOXYA1_FULL_48_16</name>
    <dbReference type="NCBI Taxonomy" id="1802535"/>
    <lineage>
        <taxon>Bacteria</taxon>
        <taxon>Candidatus Woeseibacteriota</taxon>
    </lineage>
</organism>
<feature type="region of interest" description="Disordered" evidence="1">
    <location>
        <begin position="1"/>
        <end position="51"/>
    </location>
</feature>